<keyword evidence="1" id="KW-1133">Transmembrane helix</keyword>
<sequence>MSHVTLPEAPAPLPPVEPAPDGVRSLVRRVLRSRWTWVTIAAVVLVVLVIGLLGGWRRVAPEGLPEVAPGEEVDLGQFRIAATGWTVYEHVDTWDPDEVTPMLALGLTVTNTGGYTASLPLSMFELPGVAVDTATGETHRSGELDATWTLAPDVTLDVVVLYEMLDGAQPPSGDDPLELVLVEYDYHPHALNGEEGWWPVQAVGTVALPRDDAVAETMTAALARELAGDDAGTDADDAAGSDG</sequence>
<reference evidence="2 3" key="1">
    <citation type="submission" date="2019-06" db="EMBL/GenBank/DDBJ databases">
        <title>Draft genome sequence of Miniimonas arenae KCTC 19750T isolated from sea sand.</title>
        <authorList>
            <person name="Park S.-J."/>
        </authorList>
    </citation>
    <scope>NUCLEOTIDE SEQUENCE [LARGE SCALE GENOMIC DNA]</scope>
    <source>
        <strain evidence="2 3">KCTC 19750</strain>
    </source>
</reference>
<evidence type="ECO:0000256" key="1">
    <source>
        <dbReference type="SAM" id="Phobius"/>
    </source>
</evidence>
<proteinExistence type="predicted"/>
<organism evidence="2 3">
    <name type="scientific">Miniimonas arenae</name>
    <dbReference type="NCBI Taxonomy" id="676201"/>
    <lineage>
        <taxon>Bacteria</taxon>
        <taxon>Bacillati</taxon>
        <taxon>Actinomycetota</taxon>
        <taxon>Actinomycetes</taxon>
        <taxon>Micrococcales</taxon>
        <taxon>Beutenbergiaceae</taxon>
        <taxon>Miniimonas</taxon>
    </lineage>
</organism>
<comment type="caution">
    <text evidence="2">The sequence shown here is derived from an EMBL/GenBank/DDBJ whole genome shotgun (WGS) entry which is preliminary data.</text>
</comment>
<dbReference type="EMBL" id="VENP01000009">
    <property type="protein sequence ID" value="TNU76261.1"/>
    <property type="molecule type" value="Genomic_DNA"/>
</dbReference>
<dbReference type="OrthoDB" id="10017572at2"/>
<protein>
    <recommendedName>
        <fullName evidence="4">DUF4352 domain-containing protein</fullName>
    </recommendedName>
</protein>
<keyword evidence="1" id="KW-0472">Membrane</keyword>
<evidence type="ECO:0000313" key="3">
    <source>
        <dbReference type="Proteomes" id="UP000313849"/>
    </source>
</evidence>
<dbReference type="Proteomes" id="UP000313849">
    <property type="component" value="Unassembled WGS sequence"/>
</dbReference>
<feature type="transmembrane region" description="Helical" evidence="1">
    <location>
        <begin position="35"/>
        <end position="56"/>
    </location>
</feature>
<evidence type="ECO:0000313" key="2">
    <source>
        <dbReference type="EMBL" id="TNU76261.1"/>
    </source>
</evidence>
<keyword evidence="1" id="KW-0812">Transmembrane</keyword>
<accession>A0A5C5BD45</accession>
<dbReference type="AlphaFoldDB" id="A0A5C5BD45"/>
<evidence type="ECO:0008006" key="4">
    <source>
        <dbReference type="Google" id="ProtNLM"/>
    </source>
</evidence>
<dbReference type="RefSeq" id="WP_139986227.1">
    <property type="nucleotide sequence ID" value="NZ_VENP01000009.1"/>
</dbReference>
<keyword evidence="3" id="KW-1185">Reference proteome</keyword>
<name>A0A5C5BD45_9MICO</name>
<gene>
    <name evidence="2" type="ORF">FH969_04015</name>
</gene>